<keyword evidence="2" id="KW-0678">Repressor</keyword>
<dbReference type="GO" id="GO:0003677">
    <property type="term" value="F:DNA binding"/>
    <property type="evidence" value="ECO:0007669"/>
    <property type="project" value="UniProtKB-KW"/>
</dbReference>
<dbReference type="InterPro" id="IPR018356">
    <property type="entry name" value="Tscrpt_reg_HTH_DeoR_CS"/>
</dbReference>
<dbReference type="Gene3D" id="1.10.10.10">
    <property type="entry name" value="Winged helix-like DNA-binding domain superfamily/Winged helix DNA-binding domain"/>
    <property type="match status" value="1"/>
</dbReference>
<dbReference type="Proteomes" id="UP001595900">
    <property type="component" value="Unassembled WGS sequence"/>
</dbReference>
<accession>A0ABV8Q4L1</accession>
<dbReference type="PANTHER" id="PTHR30363:SF4">
    <property type="entry name" value="GLYCEROL-3-PHOSPHATE REGULON REPRESSOR"/>
    <property type="match status" value="1"/>
</dbReference>
<dbReference type="PRINTS" id="PR00037">
    <property type="entry name" value="HTHLACR"/>
</dbReference>
<keyword evidence="5" id="KW-0804">Transcription</keyword>
<sequence length="275" mass="29297">MPAPLRSSRPWPPTTRRAPHRAERVALLLELLNGQPTASLEEMQTVTGASPVTIRRDLTELESQGLIQRTHGGASLRATASPIDETFALRRRRNANAKSAIASAAADLVRDHTVVLLGDGTTPYALAEELCRRAQPLMIATPAINIAALLAEVSRFEVIVLGGQLRGASFGTVGPLTSVALNTVRADIAFISPDRIDVHGPVFNSFADAEVARAMADRAARLVTLADSSKFSSGGSAMMVGWDRVDNLITDAVDPVLLEYLHAAEVRVGVAAPRL</sequence>
<comment type="function">
    <text evidence="6">Repressor of the lactose catabolism operon. Galactose-6-phosphate is the inducer.</text>
</comment>
<dbReference type="SUPFAM" id="SSF46785">
    <property type="entry name" value="Winged helix' DNA-binding domain"/>
    <property type="match status" value="1"/>
</dbReference>
<protein>
    <recommendedName>
        <fullName evidence="1">Lactose phosphotransferase system repressor</fullName>
    </recommendedName>
</protein>
<dbReference type="Pfam" id="PF08220">
    <property type="entry name" value="HTH_DeoR"/>
    <property type="match status" value="1"/>
</dbReference>
<dbReference type="InterPro" id="IPR037171">
    <property type="entry name" value="NagB/RpiA_transferase-like"/>
</dbReference>
<dbReference type="InterPro" id="IPR014036">
    <property type="entry name" value="DeoR-like_C"/>
</dbReference>
<dbReference type="SUPFAM" id="SSF100950">
    <property type="entry name" value="NagB/RpiA/CoA transferase-like"/>
    <property type="match status" value="1"/>
</dbReference>
<proteinExistence type="predicted"/>
<evidence type="ECO:0000256" key="4">
    <source>
        <dbReference type="ARBA" id="ARBA00023125"/>
    </source>
</evidence>
<evidence type="ECO:0000256" key="2">
    <source>
        <dbReference type="ARBA" id="ARBA00022491"/>
    </source>
</evidence>
<comment type="caution">
    <text evidence="8">The sequence shown here is derived from an EMBL/GenBank/DDBJ whole genome shotgun (WGS) entry which is preliminary data.</text>
</comment>
<name>A0ABV8Q4L1_9MICO</name>
<evidence type="ECO:0000256" key="1">
    <source>
        <dbReference type="ARBA" id="ARBA00021390"/>
    </source>
</evidence>
<dbReference type="InterPro" id="IPR050313">
    <property type="entry name" value="Carb_Metab_HTH_regulators"/>
</dbReference>
<evidence type="ECO:0000256" key="3">
    <source>
        <dbReference type="ARBA" id="ARBA00023015"/>
    </source>
</evidence>
<dbReference type="Gene3D" id="3.40.50.1360">
    <property type="match status" value="1"/>
</dbReference>
<dbReference type="PROSITE" id="PS00894">
    <property type="entry name" value="HTH_DEOR_1"/>
    <property type="match status" value="1"/>
</dbReference>
<keyword evidence="9" id="KW-1185">Reference proteome</keyword>
<dbReference type="PANTHER" id="PTHR30363">
    <property type="entry name" value="HTH-TYPE TRANSCRIPTIONAL REGULATOR SRLR-RELATED"/>
    <property type="match status" value="1"/>
</dbReference>
<dbReference type="SMART" id="SM01134">
    <property type="entry name" value="DeoRC"/>
    <property type="match status" value="1"/>
</dbReference>
<dbReference type="EMBL" id="JBHSCN010000003">
    <property type="protein sequence ID" value="MFC4242548.1"/>
    <property type="molecule type" value="Genomic_DNA"/>
</dbReference>
<evidence type="ECO:0000313" key="9">
    <source>
        <dbReference type="Proteomes" id="UP001595900"/>
    </source>
</evidence>
<dbReference type="InterPro" id="IPR036388">
    <property type="entry name" value="WH-like_DNA-bd_sf"/>
</dbReference>
<dbReference type="SMART" id="SM00420">
    <property type="entry name" value="HTH_DEOR"/>
    <property type="match status" value="1"/>
</dbReference>
<dbReference type="PROSITE" id="PS51000">
    <property type="entry name" value="HTH_DEOR_2"/>
    <property type="match status" value="1"/>
</dbReference>
<evidence type="ECO:0000259" key="7">
    <source>
        <dbReference type="PROSITE" id="PS51000"/>
    </source>
</evidence>
<evidence type="ECO:0000313" key="8">
    <source>
        <dbReference type="EMBL" id="MFC4242548.1"/>
    </source>
</evidence>
<dbReference type="InterPro" id="IPR001034">
    <property type="entry name" value="DeoR_HTH"/>
</dbReference>
<keyword evidence="4 8" id="KW-0238">DNA-binding</keyword>
<organism evidence="8 9">
    <name type="scientific">Gryllotalpicola reticulitermitis</name>
    <dbReference type="NCBI Taxonomy" id="1184153"/>
    <lineage>
        <taxon>Bacteria</taxon>
        <taxon>Bacillati</taxon>
        <taxon>Actinomycetota</taxon>
        <taxon>Actinomycetes</taxon>
        <taxon>Micrococcales</taxon>
        <taxon>Microbacteriaceae</taxon>
        <taxon>Gryllotalpicola</taxon>
    </lineage>
</organism>
<dbReference type="RefSeq" id="WP_390227412.1">
    <property type="nucleotide sequence ID" value="NZ_JBHSCN010000003.1"/>
</dbReference>
<feature type="domain" description="HTH deoR-type" evidence="7">
    <location>
        <begin position="21"/>
        <end position="76"/>
    </location>
</feature>
<gene>
    <name evidence="8" type="ORF">ACFOYW_04110</name>
</gene>
<evidence type="ECO:0000256" key="5">
    <source>
        <dbReference type="ARBA" id="ARBA00023163"/>
    </source>
</evidence>
<keyword evidence="3" id="KW-0805">Transcription regulation</keyword>
<reference evidence="9" key="1">
    <citation type="journal article" date="2019" name="Int. J. Syst. Evol. Microbiol.">
        <title>The Global Catalogue of Microorganisms (GCM) 10K type strain sequencing project: providing services to taxonomists for standard genome sequencing and annotation.</title>
        <authorList>
            <consortium name="The Broad Institute Genomics Platform"/>
            <consortium name="The Broad Institute Genome Sequencing Center for Infectious Disease"/>
            <person name="Wu L."/>
            <person name="Ma J."/>
        </authorList>
    </citation>
    <scope>NUCLEOTIDE SEQUENCE [LARGE SCALE GENOMIC DNA]</scope>
    <source>
        <strain evidence="9">CGMCC 1.10363</strain>
    </source>
</reference>
<dbReference type="Pfam" id="PF00455">
    <property type="entry name" value="DeoRC"/>
    <property type="match status" value="1"/>
</dbReference>
<dbReference type="InterPro" id="IPR036390">
    <property type="entry name" value="WH_DNA-bd_sf"/>
</dbReference>
<evidence type="ECO:0000256" key="6">
    <source>
        <dbReference type="ARBA" id="ARBA00024937"/>
    </source>
</evidence>